<evidence type="ECO:0000313" key="3">
    <source>
        <dbReference type="Proteomes" id="UP000326557"/>
    </source>
</evidence>
<dbReference type="RefSeq" id="WP_150636343.1">
    <property type="nucleotide sequence ID" value="NZ_CABVHP010000001.1"/>
</dbReference>
<organism evidence="2 3">
    <name type="scientific">Pseudomonas fluorescens</name>
    <dbReference type="NCBI Taxonomy" id="294"/>
    <lineage>
        <taxon>Bacteria</taxon>
        <taxon>Pseudomonadati</taxon>
        <taxon>Pseudomonadota</taxon>
        <taxon>Gammaproteobacteria</taxon>
        <taxon>Pseudomonadales</taxon>
        <taxon>Pseudomonadaceae</taxon>
        <taxon>Pseudomonas</taxon>
    </lineage>
</organism>
<name>A0A5E7AE77_PSEFL</name>
<protein>
    <submittedName>
        <fullName evidence="2">Uncharacterized protein</fullName>
    </submittedName>
</protein>
<evidence type="ECO:0000256" key="1">
    <source>
        <dbReference type="SAM" id="Phobius"/>
    </source>
</evidence>
<reference evidence="2 3" key="1">
    <citation type="submission" date="2019-09" db="EMBL/GenBank/DDBJ databases">
        <authorList>
            <person name="Chandra G."/>
            <person name="Truman W A."/>
        </authorList>
    </citation>
    <scope>NUCLEOTIDE SEQUENCE [LARGE SCALE GENOMIC DNA]</scope>
    <source>
        <strain evidence="2">PS704</strain>
    </source>
</reference>
<accession>A0A5E7AE77</accession>
<evidence type="ECO:0000313" key="2">
    <source>
        <dbReference type="EMBL" id="VVN74637.1"/>
    </source>
</evidence>
<dbReference type="EMBL" id="CABVHP010000001">
    <property type="protein sequence ID" value="VVN74637.1"/>
    <property type="molecule type" value="Genomic_DNA"/>
</dbReference>
<gene>
    <name evidence="2" type="ORF">PS704_00662</name>
</gene>
<dbReference type="AlphaFoldDB" id="A0A5E7AE77"/>
<feature type="transmembrane region" description="Helical" evidence="1">
    <location>
        <begin position="32"/>
        <end position="52"/>
    </location>
</feature>
<dbReference type="OrthoDB" id="7031773at2"/>
<keyword evidence="1" id="KW-0472">Membrane</keyword>
<keyword evidence="1" id="KW-0812">Transmembrane</keyword>
<dbReference type="Proteomes" id="UP000326557">
    <property type="component" value="Unassembled WGS sequence"/>
</dbReference>
<keyword evidence="1" id="KW-1133">Transmembrane helix</keyword>
<feature type="transmembrane region" description="Helical" evidence="1">
    <location>
        <begin position="64"/>
        <end position="83"/>
    </location>
</feature>
<sequence>MDKATFVLAFITAVFAYFSISGQRLIEFKIFATWVCWLVLTCSHAHSVYLLLTSSEPFSLVRILTLNLAALGVLVLLATAWFLKNYLRYSLEYKKSSQ</sequence>
<proteinExistence type="predicted"/>